<proteinExistence type="predicted"/>
<sequence>SNYCECNTKIDEITECDDDMTGMADSKVNLKRVCIKLFTHLYFHLKSKFKGATAKNALMFPRAVNCFVQVRRCPRRTSHRQPLHHYPSQCILQNFHRTSQVMPLSISQNFVQPLGNSRLAGYPRHQN</sequence>
<accession>A0A9Q0MMM3</accession>
<feature type="non-terminal residue" evidence="1">
    <location>
        <position position="1"/>
    </location>
</feature>
<evidence type="ECO:0000313" key="1">
    <source>
        <dbReference type="EMBL" id="KAJ6634667.1"/>
    </source>
</evidence>
<dbReference type="AlphaFoldDB" id="A0A9Q0MMM3"/>
<dbReference type="Proteomes" id="UP001151699">
    <property type="component" value="Chromosome C"/>
</dbReference>
<keyword evidence="2" id="KW-1185">Reference proteome</keyword>
<organism evidence="1 2">
    <name type="scientific">Pseudolycoriella hygida</name>
    <dbReference type="NCBI Taxonomy" id="35572"/>
    <lineage>
        <taxon>Eukaryota</taxon>
        <taxon>Metazoa</taxon>
        <taxon>Ecdysozoa</taxon>
        <taxon>Arthropoda</taxon>
        <taxon>Hexapoda</taxon>
        <taxon>Insecta</taxon>
        <taxon>Pterygota</taxon>
        <taxon>Neoptera</taxon>
        <taxon>Endopterygota</taxon>
        <taxon>Diptera</taxon>
        <taxon>Nematocera</taxon>
        <taxon>Sciaroidea</taxon>
        <taxon>Sciaridae</taxon>
        <taxon>Pseudolycoriella</taxon>
    </lineage>
</organism>
<comment type="caution">
    <text evidence="1">The sequence shown here is derived from an EMBL/GenBank/DDBJ whole genome shotgun (WGS) entry which is preliminary data.</text>
</comment>
<name>A0A9Q0MMM3_9DIPT</name>
<evidence type="ECO:0000313" key="2">
    <source>
        <dbReference type="Proteomes" id="UP001151699"/>
    </source>
</evidence>
<dbReference type="EMBL" id="WJQU01000004">
    <property type="protein sequence ID" value="KAJ6634667.1"/>
    <property type="molecule type" value="Genomic_DNA"/>
</dbReference>
<reference evidence="1" key="1">
    <citation type="submission" date="2022-07" db="EMBL/GenBank/DDBJ databases">
        <authorList>
            <person name="Trinca V."/>
            <person name="Uliana J.V.C."/>
            <person name="Torres T.T."/>
            <person name="Ward R.J."/>
            <person name="Monesi N."/>
        </authorList>
    </citation>
    <scope>NUCLEOTIDE SEQUENCE</scope>
    <source>
        <strain evidence="1">HSMRA1968</strain>
        <tissue evidence="1">Whole embryos</tissue>
    </source>
</reference>
<protein>
    <submittedName>
        <fullName evidence="1">Uncharacterized protein</fullName>
    </submittedName>
</protein>
<gene>
    <name evidence="1" type="ORF">Bhyg_13244</name>
</gene>